<dbReference type="Pfam" id="PF06580">
    <property type="entry name" value="His_kinase"/>
    <property type="match status" value="1"/>
</dbReference>
<feature type="domain" description="HAMP" evidence="10">
    <location>
        <begin position="206"/>
        <end position="259"/>
    </location>
</feature>
<evidence type="ECO:0000256" key="1">
    <source>
        <dbReference type="ARBA" id="ARBA00000085"/>
    </source>
</evidence>
<dbReference type="InterPro" id="IPR010559">
    <property type="entry name" value="Sig_transdc_His_kin_internal"/>
</dbReference>
<keyword evidence="4" id="KW-0597">Phosphoprotein</keyword>
<dbReference type="PANTHER" id="PTHR34220:SF7">
    <property type="entry name" value="SENSOR HISTIDINE KINASE YPDA"/>
    <property type="match status" value="1"/>
</dbReference>
<keyword evidence="6" id="KW-0418">Kinase</keyword>
<dbReference type="Gene3D" id="6.10.340.10">
    <property type="match status" value="1"/>
</dbReference>
<dbReference type="SUPFAM" id="SSF158472">
    <property type="entry name" value="HAMP domain-like"/>
    <property type="match status" value="1"/>
</dbReference>
<keyword evidence="8" id="KW-0472">Membrane</keyword>
<feature type="transmembrane region" description="Helical" evidence="8">
    <location>
        <begin position="181"/>
        <end position="202"/>
    </location>
</feature>
<dbReference type="OrthoDB" id="1410840at2"/>
<sequence length="503" mass="57816">MKNYFAKFIGIRKKLIIYFLVPIFLLGSVSMISYFTAVFLKSNTQDIIVDYVYLNNLKNDVTELNMELEKYLISASSEDLLDYYSHYNSLNNLAAKIPRKLSYNRDEMLLKDIGFMLEDLLAETDKAVISKRGRVSSQYTEHFARSNEIRAYIDSYIVEMLNNRLEEGSKRYDVLNQTMRFLFILNLGLIISMIVVTLIVAIRSSYKLTQPLTDLSHNAEEIAKGNFYIEMEKTHTGDEIDILSEAFIKMMDSVKGHIVDIKNQAEVENRLRDQEVQNFKMKALLKESELKFLQSQINPHFLFNTLNAASQLAVIEDAETTSLFIQNIADIFRYNLKSLDELVPLSDELEFVSNYMSILKMRFGERIAYEYNIDKDSLGIKIPRITLQPIIENAYIHGLQNLERNGTIRLETKVENDVLIISIEDDGMGMTKEQVDNLINEDNAEETAVENSNKHLSGIGVSNVIKRLKLSFQVEEKQKIIDIVSTPDKGTKVILSLPLNNRL</sequence>
<evidence type="ECO:0000259" key="10">
    <source>
        <dbReference type="PROSITE" id="PS50885"/>
    </source>
</evidence>
<dbReference type="Pfam" id="PF00672">
    <property type="entry name" value="HAMP"/>
    <property type="match status" value="1"/>
</dbReference>
<feature type="domain" description="Histidine kinase" evidence="9">
    <location>
        <begin position="314"/>
        <end position="501"/>
    </location>
</feature>
<dbReference type="InterPro" id="IPR036890">
    <property type="entry name" value="HATPase_C_sf"/>
</dbReference>
<keyword evidence="5" id="KW-0808">Transferase</keyword>
<comment type="subcellular location">
    <subcellularLocation>
        <location evidence="2">Membrane</location>
    </subcellularLocation>
</comment>
<evidence type="ECO:0000313" key="11">
    <source>
        <dbReference type="EMBL" id="SKB50531.1"/>
    </source>
</evidence>
<dbReference type="InterPro" id="IPR003594">
    <property type="entry name" value="HATPase_dom"/>
</dbReference>
<keyword evidence="12" id="KW-1185">Reference proteome</keyword>
<dbReference type="InterPro" id="IPR050640">
    <property type="entry name" value="Bact_2-comp_sensor_kinase"/>
</dbReference>
<keyword evidence="8" id="KW-0812">Transmembrane</keyword>
<name>A0A1T5BTT0_9FIRM</name>
<evidence type="ECO:0000256" key="7">
    <source>
        <dbReference type="ARBA" id="ARBA00023012"/>
    </source>
</evidence>
<organism evidence="11 12">
    <name type="scientific">Acetoanaerobium noterae</name>
    <dbReference type="NCBI Taxonomy" id="745369"/>
    <lineage>
        <taxon>Bacteria</taxon>
        <taxon>Bacillati</taxon>
        <taxon>Bacillota</taxon>
        <taxon>Clostridia</taxon>
        <taxon>Peptostreptococcales</taxon>
        <taxon>Filifactoraceae</taxon>
        <taxon>Acetoanaerobium</taxon>
    </lineage>
</organism>
<keyword evidence="7" id="KW-0902">Two-component regulatory system</keyword>
<dbReference type="CDD" id="cd06225">
    <property type="entry name" value="HAMP"/>
    <property type="match status" value="1"/>
</dbReference>
<dbReference type="EMBL" id="FUYN01000003">
    <property type="protein sequence ID" value="SKB50531.1"/>
    <property type="molecule type" value="Genomic_DNA"/>
</dbReference>
<dbReference type="PROSITE" id="PS50109">
    <property type="entry name" value="HIS_KIN"/>
    <property type="match status" value="1"/>
</dbReference>
<dbReference type="InterPro" id="IPR005467">
    <property type="entry name" value="His_kinase_dom"/>
</dbReference>
<evidence type="ECO:0000256" key="4">
    <source>
        <dbReference type="ARBA" id="ARBA00022553"/>
    </source>
</evidence>
<dbReference type="RefSeq" id="WP_079589676.1">
    <property type="nucleotide sequence ID" value="NZ_FUYN01000003.1"/>
</dbReference>
<keyword evidence="8" id="KW-1133">Transmembrane helix</keyword>
<dbReference type="GO" id="GO:0000155">
    <property type="term" value="F:phosphorelay sensor kinase activity"/>
    <property type="evidence" value="ECO:0007669"/>
    <property type="project" value="InterPro"/>
</dbReference>
<dbReference type="SUPFAM" id="SSF55874">
    <property type="entry name" value="ATPase domain of HSP90 chaperone/DNA topoisomerase II/histidine kinase"/>
    <property type="match status" value="1"/>
</dbReference>
<accession>A0A1T5BTT0</accession>
<feature type="transmembrane region" description="Helical" evidence="8">
    <location>
        <begin position="15"/>
        <end position="40"/>
    </location>
</feature>
<evidence type="ECO:0000256" key="3">
    <source>
        <dbReference type="ARBA" id="ARBA00012438"/>
    </source>
</evidence>
<dbReference type="Proteomes" id="UP000243406">
    <property type="component" value="Unassembled WGS sequence"/>
</dbReference>
<dbReference type="InterPro" id="IPR003660">
    <property type="entry name" value="HAMP_dom"/>
</dbReference>
<dbReference type="AlphaFoldDB" id="A0A1T5BTT0"/>
<evidence type="ECO:0000313" key="12">
    <source>
        <dbReference type="Proteomes" id="UP000243406"/>
    </source>
</evidence>
<dbReference type="Gene3D" id="3.30.565.10">
    <property type="entry name" value="Histidine kinase-like ATPase, C-terminal domain"/>
    <property type="match status" value="1"/>
</dbReference>
<dbReference type="GO" id="GO:0016020">
    <property type="term" value="C:membrane"/>
    <property type="evidence" value="ECO:0007669"/>
    <property type="project" value="UniProtKB-SubCell"/>
</dbReference>
<evidence type="ECO:0000259" key="9">
    <source>
        <dbReference type="PROSITE" id="PS50109"/>
    </source>
</evidence>
<evidence type="ECO:0000256" key="2">
    <source>
        <dbReference type="ARBA" id="ARBA00004370"/>
    </source>
</evidence>
<dbReference type="PROSITE" id="PS50885">
    <property type="entry name" value="HAMP"/>
    <property type="match status" value="1"/>
</dbReference>
<evidence type="ECO:0000256" key="5">
    <source>
        <dbReference type="ARBA" id="ARBA00022679"/>
    </source>
</evidence>
<dbReference type="EC" id="2.7.13.3" evidence="3"/>
<proteinExistence type="predicted"/>
<dbReference type="Pfam" id="PF02518">
    <property type="entry name" value="HATPase_c"/>
    <property type="match status" value="1"/>
</dbReference>
<reference evidence="12" key="1">
    <citation type="submission" date="2017-02" db="EMBL/GenBank/DDBJ databases">
        <authorList>
            <person name="Varghese N."/>
            <person name="Submissions S."/>
        </authorList>
    </citation>
    <scope>NUCLEOTIDE SEQUENCE [LARGE SCALE GENOMIC DNA]</scope>
    <source>
        <strain evidence="12">ATCC 35199</strain>
    </source>
</reference>
<evidence type="ECO:0000256" key="6">
    <source>
        <dbReference type="ARBA" id="ARBA00022777"/>
    </source>
</evidence>
<gene>
    <name evidence="11" type="ORF">SAMN02745120_1858</name>
</gene>
<evidence type="ECO:0000256" key="8">
    <source>
        <dbReference type="SAM" id="Phobius"/>
    </source>
</evidence>
<dbReference type="PANTHER" id="PTHR34220">
    <property type="entry name" value="SENSOR HISTIDINE KINASE YPDA"/>
    <property type="match status" value="1"/>
</dbReference>
<comment type="catalytic activity">
    <reaction evidence="1">
        <text>ATP + protein L-histidine = ADP + protein N-phospho-L-histidine.</text>
        <dbReference type="EC" id="2.7.13.3"/>
    </reaction>
</comment>
<protein>
    <recommendedName>
        <fullName evidence="3">histidine kinase</fullName>
        <ecNumber evidence="3">2.7.13.3</ecNumber>
    </recommendedName>
</protein>